<accession>A0A7U2FHN1</accession>
<proteinExistence type="predicted"/>
<dbReference type="VEuPathDB" id="FungiDB:JI435_419280"/>
<dbReference type="EMBL" id="CP069037">
    <property type="protein sequence ID" value="QRD03235.1"/>
    <property type="molecule type" value="Genomic_DNA"/>
</dbReference>
<dbReference type="AlphaFoldDB" id="A0A7U2FHN1"/>
<feature type="non-terminal residue" evidence="1">
    <location>
        <position position="1"/>
    </location>
</feature>
<sequence length="108" mass="12496">RSFPWIPFLVSPFTTLSFYVSCMAFRAQKGWLALGSHDVYITMVARLYFYWTRCSCGKVVATGDMHYLNTILINTSRHDTNLAKKNWMCLLSHMNAITQCDISCDVIW</sequence>
<keyword evidence="2" id="KW-1185">Reference proteome</keyword>
<dbReference type="Proteomes" id="UP000663193">
    <property type="component" value="Chromosome 15"/>
</dbReference>
<reference evidence="2" key="1">
    <citation type="journal article" date="2021" name="BMC Genomics">
        <title>Chromosome-level genome assembly and manually-curated proteome of model necrotroph Parastagonospora nodorum Sn15 reveals a genome-wide trove of candidate effector homologs, and redundancy of virulence-related functions within an accessory chromosome.</title>
        <authorList>
            <person name="Bertazzoni S."/>
            <person name="Jones D.A.B."/>
            <person name="Phan H.T."/>
            <person name="Tan K.-C."/>
            <person name="Hane J.K."/>
        </authorList>
    </citation>
    <scope>NUCLEOTIDE SEQUENCE [LARGE SCALE GENOMIC DNA]</scope>
    <source>
        <strain evidence="2">SN15 / ATCC MYA-4574 / FGSC 10173)</strain>
    </source>
</reference>
<organism evidence="1 2">
    <name type="scientific">Phaeosphaeria nodorum (strain SN15 / ATCC MYA-4574 / FGSC 10173)</name>
    <name type="common">Glume blotch fungus</name>
    <name type="synonym">Parastagonospora nodorum</name>
    <dbReference type="NCBI Taxonomy" id="321614"/>
    <lineage>
        <taxon>Eukaryota</taxon>
        <taxon>Fungi</taxon>
        <taxon>Dikarya</taxon>
        <taxon>Ascomycota</taxon>
        <taxon>Pezizomycotina</taxon>
        <taxon>Dothideomycetes</taxon>
        <taxon>Pleosporomycetidae</taxon>
        <taxon>Pleosporales</taxon>
        <taxon>Pleosporineae</taxon>
        <taxon>Phaeosphaeriaceae</taxon>
        <taxon>Parastagonospora</taxon>
    </lineage>
</organism>
<evidence type="ECO:0000313" key="2">
    <source>
        <dbReference type="Proteomes" id="UP000663193"/>
    </source>
</evidence>
<protein>
    <submittedName>
        <fullName evidence="1">Uncharacterized protein</fullName>
    </submittedName>
</protein>
<gene>
    <name evidence="1" type="ORF">JI435_419280</name>
</gene>
<evidence type="ECO:0000313" key="1">
    <source>
        <dbReference type="EMBL" id="QRD03235.1"/>
    </source>
</evidence>
<name>A0A7U2FHN1_PHANO</name>